<reference evidence="1 2" key="1">
    <citation type="journal article" date="2019" name="Int. J. Syst. Evol. Microbiol.">
        <title>The Global Catalogue of Microorganisms (GCM) 10K type strain sequencing project: providing services to taxonomists for standard genome sequencing and annotation.</title>
        <authorList>
            <consortium name="The Broad Institute Genomics Platform"/>
            <consortium name="The Broad Institute Genome Sequencing Center for Infectious Disease"/>
            <person name="Wu L."/>
            <person name="Ma J."/>
        </authorList>
    </citation>
    <scope>NUCLEOTIDE SEQUENCE [LARGE SCALE GENOMIC DNA]</scope>
    <source>
        <strain evidence="1 2">JCM 13929</strain>
    </source>
</reference>
<dbReference type="EMBL" id="BAAAMU010000053">
    <property type="protein sequence ID" value="GAA1655934.1"/>
    <property type="molecule type" value="Genomic_DNA"/>
</dbReference>
<evidence type="ECO:0000313" key="2">
    <source>
        <dbReference type="Proteomes" id="UP001500064"/>
    </source>
</evidence>
<proteinExistence type="predicted"/>
<comment type="caution">
    <text evidence="1">The sequence shown here is derived from an EMBL/GenBank/DDBJ whole genome shotgun (WGS) entry which is preliminary data.</text>
</comment>
<dbReference type="Proteomes" id="UP001500064">
    <property type="component" value="Unassembled WGS sequence"/>
</dbReference>
<sequence>MAVALAHLLVVSGGERVTVPDGPVAEVFRRAIDGLPPPPAGPPERRLGLAGPGLSATAEIALVPRHPQTGEVWPGGGAGAVVPLAADVWTSGRGQTAQVCGSPGHRLFSPWTR</sequence>
<gene>
    <name evidence="1" type="ORF">GCM10009733_061810</name>
</gene>
<evidence type="ECO:0000313" key="1">
    <source>
        <dbReference type="EMBL" id="GAA1655934.1"/>
    </source>
</evidence>
<name>A0ABN2FPR1_9ACTN</name>
<keyword evidence="2" id="KW-1185">Reference proteome</keyword>
<accession>A0ABN2FPR1</accession>
<protein>
    <submittedName>
        <fullName evidence="1">Uncharacterized protein</fullName>
    </submittedName>
</protein>
<organism evidence="1 2">
    <name type="scientific">Nonomuraea maheshkhaliensis</name>
    <dbReference type="NCBI Taxonomy" id="419590"/>
    <lineage>
        <taxon>Bacteria</taxon>
        <taxon>Bacillati</taxon>
        <taxon>Actinomycetota</taxon>
        <taxon>Actinomycetes</taxon>
        <taxon>Streptosporangiales</taxon>
        <taxon>Streptosporangiaceae</taxon>
        <taxon>Nonomuraea</taxon>
    </lineage>
</organism>